<feature type="region of interest" description="Disordered" evidence="1">
    <location>
        <begin position="13"/>
        <end position="36"/>
    </location>
</feature>
<gene>
    <name evidence="2" type="ORF">EMPG_10655</name>
</gene>
<accession>A0A0H1B4J4</accession>
<dbReference type="AlphaFoldDB" id="A0A0H1B4J4"/>
<name>A0A0H1B4J4_9EURO</name>
<evidence type="ECO:0000313" key="2">
    <source>
        <dbReference type="EMBL" id="KLJ05917.1"/>
    </source>
</evidence>
<evidence type="ECO:0000256" key="1">
    <source>
        <dbReference type="SAM" id="MobiDB-lite"/>
    </source>
</evidence>
<reference evidence="3" key="1">
    <citation type="journal article" date="2015" name="PLoS Genet.">
        <title>The dynamic genome and transcriptome of the human fungal pathogen Blastomyces and close relative Emmonsia.</title>
        <authorList>
            <person name="Munoz J.F."/>
            <person name="Gauthier G.M."/>
            <person name="Desjardins C.A."/>
            <person name="Gallo J.E."/>
            <person name="Holder J."/>
            <person name="Sullivan T.D."/>
            <person name="Marty A.J."/>
            <person name="Carmen J.C."/>
            <person name="Chen Z."/>
            <person name="Ding L."/>
            <person name="Gujja S."/>
            <person name="Magrini V."/>
            <person name="Misas E."/>
            <person name="Mitreva M."/>
            <person name="Priest M."/>
            <person name="Saif S."/>
            <person name="Whiston E.A."/>
            <person name="Young S."/>
            <person name="Zeng Q."/>
            <person name="Goldman W.E."/>
            <person name="Mardis E.R."/>
            <person name="Taylor J.W."/>
            <person name="McEwen J.G."/>
            <person name="Clay O.K."/>
            <person name="Klein B.S."/>
            <person name="Cuomo C.A."/>
        </authorList>
    </citation>
    <scope>NUCLEOTIDE SEQUENCE [LARGE SCALE GENOMIC DNA]</scope>
    <source>
        <strain evidence="3">UAMH 139</strain>
    </source>
</reference>
<protein>
    <submittedName>
        <fullName evidence="2">Uncharacterized protein</fullName>
    </submittedName>
</protein>
<proteinExistence type="predicted"/>
<evidence type="ECO:0000313" key="3">
    <source>
        <dbReference type="Proteomes" id="UP000053573"/>
    </source>
</evidence>
<dbReference type="EMBL" id="LDEV01003402">
    <property type="protein sequence ID" value="KLJ05917.1"/>
    <property type="molecule type" value="Genomic_DNA"/>
</dbReference>
<comment type="caution">
    <text evidence="2">The sequence shown here is derived from an EMBL/GenBank/DDBJ whole genome shotgun (WGS) entry which is preliminary data.</text>
</comment>
<keyword evidence="3" id="KW-1185">Reference proteome</keyword>
<sequence>MFSQPQLRLQLASSFSSTSSSELGKPETGMSSPERFVTASSSEAVDTLEESPAGILLCFVHGANFRYAEFKHYRAMSMALLSLSC</sequence>
<dbReference type="Proteomes" id="UP000053573">
    <property type="component" value="Unassembled WGS sequence"/>
</dbReference>
<organism evidence="2 3">
    <name type="scientific">Blastomyces silverae</name>
    <dbReference type="NCBI Taxonomy" id="2060906"/>
    <lineage>
        <taxon>Eukaryota</taxon>
        <taxon>Fungi</taxon>
        <taxon>Dikarya</taxon>
        <taxon>Ascomycota</taxon>
        <taxon>Pezizomycotina</taxon>
        <taxon>Eurotiomycetes</taxon>
        <taxon>Eurotiomycetidae</taxon>
        <taxon>Onygenales</taxon>
        <taxon>Ajellomycetaceae</taxon>
        <taxon>Blastomyces</taxon>
    </lineage>
</organism>